<dbReference type="GO" id="GO:0016757">
    <property type="term" value="F:glycosyltransferase activity"/>
    <property type="evidence" value="ECO:0007669"/>
    <property type="project" value="InterPro"/>
</dbReference>
<organism evidence="3">
    <name type="scientific">Proteus mirabilis</name>
    <dbReference type="NCBI Taxonomy" id="584"/>
    <lineage>
        <taxon>Bacteria</taxon>
        <taxon>Pseudomonadati</taxon>
        <taxon>Pseudomonadota</taxon>
        <taxon>Gammaproteobacteria</taxon>
        <taxon>Enterobacterales</taxon>
        <taxon>Morganellaceae</taxon>
        <taxon>Proteus</taxon>
    </lineage>
</organism>
<feature type="domain" description="Glycosyl transferase family 1" evidence="1">
    <location>
        <begin position="178"/>
        <end position="331"/>
    </location>
</feature>
<reference evidence="3" key="1">
    <citation type="journal article" date="2017" name="PLoS ONE">
        <title>Genetic diversity of the O antigens of Proteus species and the development of a suspension array for molecular serotyping.</title>
        <authorList>
            <person name="Yu X."/>
            <person name="Torzewska A."/>
            <person name="Zhang X."/>
            <person name="Yin Z."/>
            <person name="Drzewiecka D."/>
            <person name="Cao H."/>
            <person name="Liu B."/>
            <person name="Knirel Y.A."/>
            <person name="Rozalski A."/>
            <person name="Wang L."/>
        </authorList>
    </citation>
    <scope>NUCLEOTIDE SEQUENCE</scope>
    <source>
        <strain evidence="3">PrK 28/57</strain>
    </source>
</reference>
<dbReference type="EMBL" id="KY710694">
    <property type="protein sequence ID" value="AXY99462.1"/>
    <property type="molecule type" value="Genomic_DNA"/>
</dbReference>
<dbReference type="AlphaFoldDB" id="A0A385JM97"/>
<dbReference type="Pfam" id="PF13439">
    <property type="entry name" value="Glyco_transf_4"/>
    <property type="match status" value="1"/>
</dbReference>
<feature type="domain" description="Glycosyltransferase subfamily 4-like N-terminal" evidence="2">
    <location>
        <begin position="15"/>
        <end position="165"/>
    </location>
</feature>
<dbReference type="PANTHER" id="PTHR12526:SF630">
    <property type="entry name" value="GLYCOSYLTRANSFERASE"/>
    <property type="match status" value="1"/>
</dbReference>
<evidence type="ECO:0000259" key="2">
    <source>
        <dbReference type="Pfam" id="PF13439"/>
    </source>
</evidence>
<dbReference type="CDD" id="cd03820">
    <property type="entry name" value="GT4_AmsD-like"/>
    <property type="match status" value="1"/>
</dbReference>
<name>A0A385JM97_PROMI</name>
<dbReference type="Gene3D" id="3.40.50.2000">
    <property type="entry name" value="Glycogen Phosphorylase B"/>
    <property type="match status" value="2"/>
</dbReference>
<dbReference type="InterPro" id="IPR001296">
    <property type="entry name" value="Glyco_trans_1"/>
</dbReference>
<dbReference type="GO" id="GO:1901135">
    <property type="term" value="P:carbohydrate derivative metabolic process"/>
    <property type="evidence" value="ECO:0007669"/>
    <property type="project" value="UniProtKB-ARBA"/>
</dbReference>
<dbReference type="Pfam" id="PF00534">
    <property type="entry name" value="Glycos_transf_1"/>
    <property type="match status" value="1"/>
</dbReference>
<protein>
    <submittedName>
        <fullName evidence="3">Gt1</fullName>
    </submittedName>
</protein>
<sequence>MKKIIFFIESLENSGGTERITTLIANSLAEKNFSVSIITIIGEHTPFFPVNKKISIYHLSRNIKKNPFYIFFAVKKLKNLLKELNAEYIITVGSINSIYTIPATLGTKVKNFCWEHFNYTIGRGVKLLRKISRISCKKIIVLTHKDKILWEKYTYGKAKITIINNPSTFKKQSTLPLIKNKTVISIGRLEPQKGFDKLINIWEKSELKDYGWKLFIVGNGKEYNNLLSLISEKNLNNNIKILPPTKNINKIYKSASIYCMTSRFEGMPLVLLEALSFNLPLIAYDCNTGPSEIITSDENGLLIENTNTEHYISALSKLALNESYYNQVTSNILIKNYFSIDKIITEWVNNFD</sequence>
<evidence type="ECO:0000313" key="3">
    <source>
        <dbReference type="EMBL" id="AXY99462.1"/>
    </source>
</evidence>
<dbReference type="InterPro" id="IPR028098">
    <property type="entry name" value="Glyco_trans_4-like_N"/>
</dbReference>
<dbReference type="RefSeq" id="WP_046335215.1">
    <property type="nucleotide sequence ID" value="NZ_CP047352.1"/>
</dbReference>
<accession>A0A385JM97</accession>
<dbReference type="SUPFAM" id="SSF53756">
    <property type="entry name" value="UDP-Glycosyltransferase/glycogen phosphorylase"/>
    <property type="match status" value="1"/>
</dbReference>
<dbReference type="PANTHER" id="PTHR12526">
    <property type="entry name" value="GLYCOSYLTRANSFERASE"/>
    <property type="match status" value="1"/>
</dbReference>
<proteinExistence type="predicted"/>
<evidence type="ECO:0000259" key="1">
    <source>
        <dbReference type="Pfam" id="PF00534"/>
    </source>
</evidence>